<feature type="region of interest" description="Disordered" evidence="11">
    <location>
        <begin position="1"/>
        <end position="70"/>
    </location>
</feature>
<keyword evidence="3 10" id="KW-0349">Heme</keyword>
<reference evidence="13" key="1">
    <citation type="journal article" date="2018" name="Nat. Microbiol.">
        <title>Leveraging single-cell genomics to expand the fungal tree of life.</title>
        <authorList>
            <person name="Ahrendt S.R."/>
            <person name="Quandt C.A."/>
            <person name="Ciobanu D."/>
            <person name="Clum A."/>
            <person name="Salamov A."/>
            <person name="Andreopoulos B."/>
            <person name="Cheng J.F."/>
            <person name="Woyke T."/>
            <person name="Pelin A."/>
            <person name="Henrissat B."/>
            <person name="Reynolds N.K."/>
            <person name="Benny G.L."/>
            <person name="Smith M.E."/>
            <person name="James T.Y."/>
            <person name="Grigoriev I.V."/>
        </authorList>
    </citation>
    <scope>NUCLEOTIDE SEQUENCE [LARGE SCALE GENOMIC DNA]</scope>
</reference>
<name>A0A4P9WMC9_9FUNG</name>
<accession>A0A4P9WMC9</accession>
<sequence>MSDSKCPVDHSSFANLKRGNPASPPAASACPVDHAALSPPPAPAPSECPVDHSSDGVNPLNMMPKLGQDRAPGQVLDLSTQRTVSTIPRADAADESHVADKNWMYPSPQQFYNALKRKGWETPEHEIEGMVDIHNFLNEGCWQEILEWEKEFHCDCNDIKLSRFQGRPQELTPKARFFTWFGVEKPFDRHDWTIDRCGTEVRYIIDYYSAPDVAPGVPAFNVDVRPALDSPGAAFDRSRRAAREVWDRCFGGFGGQGTH</sequence>
<protein>
    <recommendedName>
        <fullName evidence="10">Holocytochrome c-type synthase</fullName>
        <ecNumber evidence="10">4.4.1.17</ecNumber>
    </recommendedName>
</protein>
<gene>
    <name evidence="12" type="ORF">BDK51DRAFT_18533</name>
</gene>
<dbReference type="PROSITE" id="PS00821">
    <property type="entry name" value="CYTO_HEME_LYASE_1"/>
    <property type="match status" value="1"/>
</dbReference>
<keyword evidence="8 10" id="KW-0472">Membrane</keyword>
<evidence type="ECO:0000256" key="6">
    <source>
        <dbReference type="ARBA" id="ARBA00023004"/>
    </source>
</evidence>
<dbReference type="PANTHER" id="PTHR12743:SF3">
    <property type="entry name" value="HOLOCYTOCHROME-C SYNTHASE"/>
    <property type="match status" value="1"/>
</dbReference>
<dbReference type="Pfam" id="PF01265">
    <property type="entry name" value="Cyto_heme_lyase"/>
    <property type="match status" value="1"/>
</dbReference>
<evidence type="ECO:0000256" key="3">
    <source>
        <dbReference type="ARBA" id="ARBA00022617"/>
    </source>
</evidence>
<keyword evidence="6 10" id="KW-0408">Iron</keyword>
<evidence type="ECO:0000313" key="12">
    <source>
        <dbReference type="EMBL" id="RKO92828.1"/>
    </source>
</evidence>
<evidence type="ECO:0000256" key="2">
    <source>
        <dbReference type="ARBA" id="ARBA00007255"/>
    </source>
</evidence>
<dbReference type="GO" id="GO:0046872">
    <property type="term" value="F:metal ion binding"/>
    <property type="evidence" value="ECO:0007669"/>
    <property type="project" value="UniProtKB-KW"/>
</dbReference>
<dbReference type="EMBL" id="KZ994482">
    <property type="protein sequence ID" value="RKO92828.1"/>
    <property type="molecule type" value="Genomic_DNA"/>
</dbReference>
<comment type="function">
    <text evidence="10">Lyase that catalyzes the covalent linking of the heme group to the cytochrome C apoprotein to produce the mature functional cytochrome.</text>
</comment>
<evidence type="ECO:0000256" key="4">
    <source>
        <dbReference type="ARBA" id="ARBA00022723"/>
    </source>
</evidence>
<dbReference type="InterPro" id="IPR000511">
    <property type="entry name" value="Holocyt_c/c1_synthase"/>
</dbReference>
<dbReference type="PROSITE" id="PS00822">
    <property type="entry name" value="CYTO_HEME_LYASE_2"/>
    <property type="match status" value="1"/>
</dbReference>
<dbReference type="Proteomes" id="UP000269721">
    <property type="component" value="Unassembled WGS sequence"/>
</dbReference>
<evidence type="ECO:0000313" key="13">
    <source>
        <dbReference type="Proteomes" id="UP000269721"/>
    </source>
</evidence>
<keyword evidence="9 10" id="KW-0456">Lyase</keyword>
<dbReference type="GO" id="GO:0004408">
    <property type="term" value="F:holocytochrome-c synthase activity"/>
    <property type="evidence" value="ECO:0007669"/>
    <property type="project" value="UniProtKB-EC"/>
</dbReference>
<evidence type="ECO:0000256" key="5">
    <source>
        <dbReference type="ARBA" id="ARBA00022792"/>
    </source>
</evidence>
<keyword evidence="7 10" id="KW-0496">Mitochondrion</keyword>
<dbReference type="PROSITE" id="PS51257">
    <property type="entry name" value="PROKAR_LIPOPROTEIN"/>
    <property type="match status" value="1"/>
</dbReference>
<comment type="subcellular location">
    <subcellularLocation>
        <location evidence="1 10">Mitochondrion inner membrane</location>
    </subcellularLocation>
</comment>
<evidence type="ECO:0000256" key="11">
    <source>
        <dbReference type="SAM" id="MobiDB-lite"/>
    </source>
</evidence>
<keyword evidence="13" id="KW-1185">Reference proteome</keyword>
<evidence type="ECO:0000256" key="10">
    <source>
        <dbReference type="RuleBase" id="RU363130"/>
    </source>
</evidence>
<evidence type="ECO:0000256" key="7">
    <source>
        <dbReference type="ARBA" id="ARBA00023128"/>
    </source>
</evidence>
<dbReference type="AlphaFoldDB" id="A0A4P9WMC9"/>
<evidence type="ECO:0000256" key="9">
    <source>
        <dbReference type="ARBA" id="ARBA00023239"/>
    </source>
</evidence>
<dbReference type="EC" id="4.4.1.17" evidence="10"/>
<keyword evidence="5 10" id="KW-0999">Mitochondrion inner membrane</keyword>
<comment type="similarity">
    <text evidence="2 10">Belongs to the cytochrome c-type heme lyase family.</text>
</comment>
<proteinExistence type="inferred from homology"/>
<comment type="catalytic activity">
    <reaction evidence="10">
        <text>holo-[cytochrome c] = apo-[cytochrome c] + heme b</text>
        <dbReference type="Rhea" id="RHEA:22648"/>
        <dbReference type="Rhea" id="RHEA-COMP:10725"/>
        <dbReference type="Rhea" id="RHEA-COMP:10726"/>
        <dbReference type="ChEBI" id="CHEBI:29950"/>
        <dbReference type="ChEBI" id="CHEBI:60344"/>
        <dbReference type="ChEBI" id="CHEBI:83739"/>
        <dbReference type="EC" id="4.4.1.17"/>
    </reaction>
</comment>
<keyword evidence="4 10" id="KW-0479">Metal-binding</keyword>
<dbReference type="GO" id="GO:0005743">
    <property type="term" value="C:mitochondrial inner membrane"/>
    <property type="evidence" value="ECO:0007669"/>
    <property type="project" value="UniProtKB-SubCell"/>
</dbReference>
<evidence type="ECO:0000256" key="8">
    <source>
        <dbReference type="ARBA" id="ARBA00023136"/>
    </source>
</evidence>
<feature type="compositionally biased region" description="Low complexity" evidence="11">
    <location>
        <begin position="25"/>
        <end position="37"/>
    </location>
</feature>
<dbReference type="PANTHER" id="PTHR12743">
    <property type="entry name" value="CYTOCHROME C1 HEME LYASE"/>
    <property type="match status" value="1"/>
</dbReference>
<evidence type="ECO:0000256" key="1">
    <source>
        <dbReference type="ARBA" id="ARBA00004273"/>
    </source>
</evidence>
<dbReference type="OrthoDB" id="4243at2759"/>
<organism evidence="12 13">
    <name type="scientific">Blyttiomyces helicus</name>
    <dbReference type="NCBI Taxonomy" id="388810"/>
    <lineage>
        <taxon>Eukaryota</taxon>
        <taxon>Fungi</taxon>
        <taxon>Fungi incertae sedis</taxon>
        <taxon>Chytridiomycota</taxon>
        <taxon>Chytridiomycota incertae sedis</taxon>
        <taxon>Chytridiomycetes</taxon>
        <taxon>Chytridiomycetes incertae sedis</taxon>
        <taxon>Blyttiomyces</taxon>
    </lineage>
</organism>